<name>A0A6C0BZQ6_9ZZZZ</name>
<accession>A0A6C0BZQ6</accession>
<dbReference type="AlphaFoldDB" id="A0A6C0BZQ6"/>
<organism evidence="1">
    <name type="scientific">viral metagenome</name>
    <dbReference type="NCBI Taxonomy" id="1070528"/>
    <lineage>
        <taxon>unclassified sequences</taxon>
        <taxon>metagenomes</taxon>
        <taxon>organismal metagenomes</taxon>
    </lineage>
</organism>
<protein>
    <submittedName>
        <fullName evidence="1">Uncharacterized protein</fullName>
    </submittedName>
</protein>
<dbReference type="EMBL" id="MN739307">
    <property type="protein sequence ID" value="QHS97885.1"/>
    <property type="molecule type" value="Genomic_DNA"/>
</dbReference>
<proteinExistence type="predicted"/>
<sequence>MDSAERGVVGSLNNILEIPSETVVRLLEVVELAARRGAFEIEEYQAIGALYSASLGYIKNLNSR</sequence>
<reference evidence="1" key="1">
    <citation type="journal article" date="2020" name="Nature">
        <title>Giant virus diversity and host interactions through global metagenomics.</title>
        <authorList>
            <person name="Schulz F."/>
            <person name="Roux S."/>
            <person name="Paez-Espino D."/>
            <person name="Jungbluth S."/>
            <person name="Walsh D.A."/>
            <person name="Denef V.J."/>
            <person name="McMahon K.D."/>
            <person name="Konstantinidis K.T."/>
            <person name="Eloe-Fadrosh E.A."/>
            <person name="Kyrpides N.C."/>
            <person name="Woyke T."/>
        </authorList>
    </citation>
    <scope>NUCLEOTIDE SEQUENCE</scope>
    <source>
        <strain evidence="1">GVMAG-M-3300020182-33</strain>
    </source>
</reference>
<evidence type="ECO:0000313" key="1">
    <source>
        <dbReference type="EMBL" id="QHS97885.1"/>
    </source>
</evidence>